<dbReference type="UniPathway" id="UPA00275"/>
<organism evidence="11">
    <name type="scientific">Geoglobus ahangari</name>
    <dbReference type="NCBI Taxonomy" id="113653"/>
    <lineage>
        <taxon>Archaea</taxon>
        <taxon>Methanobacteriati</taxon>
        <taxon>Methanobacteriota</taxon>
        <taxon>Archaeoglobi</taxon>
        <taxon>Archaeoglobales</taxon>
        <taxon>Archaeoglobaceae</taxon>
        <taxon>Geoglobus</taxon>
    </lineage>
</organism>
<keyword evidence="5" id="KW-0521">NADP</keyword>
<evidence type="ECO:0000256" key="8">
    <source>
        <dbReference type="ARBA" id="ARBA00049020"/>
    </source>
</evidence>
<dbReference type="EC" id="1.1.1.302" evidence="9"/>
<dbReference type="NCBIfam" id="TIGR00227">
    <property type="entry name" value="ribD_Cterm"/>
    <property type="match status" value="1"/>
</dbReference>
<name>A0A7C3YER5_9EURY</name>
<evidence type="ECO:0000259" key="10">
    <source>
        <dbReference type="Pfam" id="PF01872"/>
    </source>
</evidence>
<evidence type="ECO:0000256" key="7">
    <source>
        <dbReference type="ARBA" id="ARBA00047550"/>
    </source>
</evidence>
<comment type="catalytic activity">
    <reaction evidence="7">
        <text>2,5-diamino-6-(1-D-ribitylamino)pyrimidin-4(3H)-one 5'-phosphate + NAD(+) = 2,5-diamino-6-(1-D-ribosylamino)pyrimidin-4(3H)-one 5'-phosphate + NADH + H(+)</text>
        <dbReference type="Rhea" id="RHEA:27274"/>
        <dbReference type="ChEBI" id="CHEBI:15378"/>
        <dbReference type="ChEBI" id="CHEBI:57540"/>
        <dbReference type="ChEBI" id="CHEBI:57945"/>
        <dbReference type="ChEBI" id="CHEBI:58890"/>
        <dbReference type="ChEBI" id="CHEBI:59545"/>
        <dbReference type="EC" id="1.1.1.302"/>
    </reaction>
</comment>
<dbReference type="GO" id="GO:0050661">
    <property type="term" value="F:NADP binding"/>
    <property type="evidence" value="ECO:0007669"/>
    <property type="project" value="InterPro"/>
</dbReference>
<sequence>MRPFVFINAAMSLDGKISNEKREKVRISSKEDFEIVDRLRAESDAVMVGIGTVLSDNPKLTVKSEKLREERMKKGKQPNPIRVVVDSKARTPLSSRILNDEAKTIIAVSKIADRERVEKLREKAEVVVFGKDKVDLRALLEYLYSKGVRKLMVEGGSEINHSLIKEGLIDEIRVFYSGIIIGGAMAPTLVGGKSFDPPIRVELKSYEVLGNGVAIIWRIYRM</sequence>
<evidence type="ECO:0000256" key="9">
    <source>
        <dbReference type="NCBIfam" id="TIGR01508"/>
    </source>
</evidence>
<dbReference type="Pfam" id="PF01872">
    <property type="entry name" value="RibD_C"/>
    <property type="match status" value="1"/>
</dbReference>
<dbReference type="InterPro" id="IPR024072">
    <property type="entry name" value="DHFR-like_dom_sf"/>
</dbReference>
<dbReference type="InterPro" id="IPR011549">
    <property type="entry name" value="RibD_C"/>
</dbReference>
<keyword evidence="6 11" id="KW-0560">Oxidoreductase</keyword>
<accession>A0A7C3YER5</accession>
<evidence type="ECO:0000256" key="2">
    <source>
        <dbReference type="ARBA" id="ARBA00009723"/>
    </source>
</evidence>
<comment type="subunit">
    <text evidence="3">Homodimer.</text>
</comment>
<dbReference type="SUPFAM" id="SSF53597">
    <property type="entry name" value="Dihydrofolate reductase-like"/>
    <property type="match status" value="1"/>
</dbReference>
<dbReference type="InterPro" id="IPR002734">
    <property type="entry name" value="RibDG_C"/>
</dbReference>
<evidence type="ECO:0000313" key="11">
    <source>
        <dbReference type="EMBL" id="HGE65842.1"/>
    </source>
</evidence>
<dbReference type="InterPro" id="IPR006401">
    <property type="entry name" value="Rib_reduct_arc"/>
</dbReference>
<dbReference type="EMBL" id="DTPI01000008">
    <property type="protein sequence ID" value="HGE65842.1"/>
    <property type="molecule type" value="Genomic_DNA"/>
</dbReference>
<comment type="catalytic activity">
    <reaction evidence="8">
        <text>2,5-diamino-6-(1-D-ribitylamino)pyrimidin-4(3H)-one 5'-phosphate + NADP(+) = 2,5-diamino-6-(1-D-ribosylamino)pyrimidin-4(3H)-one 5'-phosphate + NADPH + H(+)</text>
        <dbReference type="Rhea" id="RHEA:27278"/>
        <dbReference type="ChEBI" id="CHEBI:15378"/>
        <dbReference type="ChEBI" id="CHEBI:57783"/>
        <dbReference type="ChEBI" id="CHEBI:58349"/>
        <dbReference type="ChEBI" id="CHEBI:58890"/>
        <dbReference type="ChEBI" id="CHEBI:59545"/>
        <dbReference type="EC" id="1.1.1.302"/>
    </reaction>
</comment>
<evidence type="ECO:0000256" key="3">
    <source>
        <dbReference type="ARBA" id="ARBA00011738"/>
    </source>
</evidence>
<dbReference type="InterPro" id="IPR050765">
    <property type="entry name" value="Riboflavin_Biosynth_HTPR"/>
</dbReference>
<dbReference type="PANTHER" id="PTHR38011:SF7">
    <property type="entry name" value="2,5-DIAMINO-6-RIBOSYLAMINO-4(3H)-PYRIMIDINONE 5'-PHOSPHATE REDUCTASE"/>
    <property type="match status" value="1"/>
</dbReference>
<evidence type="ECO:0000256" key="1">
    <source>
        <dbReference type="ARBA" id="ARBA00005104"/>
    </source>
</evidence>
<keyword evidence="4" id="KW-0686">Riboflavin biosynthesis</keyword>
<evidence type="ECO:0000256" key="4">
    <source>
        <dbReference type="ARBA" id="ARBA00022619"/>
    </source>
</evidence>
<dbReference type="GO" id="GO:0008703">
    <property type="term" value="F:5-amino-6-(5-phosphoribosylamino)uracil reductase activity"/>
    <property type="evidence" value="ECO:0007669"/>
    <property type="project" value="InterPro"/>
</dbReference>
<dbReference type="Gene3D" id="3.40.430.10">
    <property type="entry name" value="Dihydrofolate Reductase, subunit A"/>
    <property type="match status" value="1"/>
</dbReference>
<gene>
    <name evidence="11" type="ORF">ENX77_01740</name>
</gene>
<reference evidence="11" key="1">
    <citation type="journal article" date="2020" name="mSystems">
        <title>Genome- and Community-Level Interaction Insights into Carbon Utilization and Element Cycling Functions of Hydrothermarchaeota in Hydrothermal Sediment.</title>
        <authorList>
            <person name="Zhou Z."/>
            <person name="Liu Y."/>
            <person name="Xu W."/>
            <person name="Pan J."/>
            <person name="Luo Z.H."/>
            <person name="Li M."/>
        </authorList>
    </citation>
    <scope>NUCLEOTIDE SEQUENCE [LARGE SCALE GENOMIC DNA]</scope>
    <source>
        <strain evidence="11">SpSt-97</strain>
    </source>
</reference>
<dbReference type="GO" id="GO:0009231">
    <property type="term" value="P:riboflavin biosynthetic process"/>
    <property type="evidence" value="ECO:0007669"/>
    <property type="project" value="UniProtKB-UniPathway"/>
</dbReference>
<dbReference type="PANTHER" id="PTHR38011">
    <property type="entry name" value="DIHYDROFOLATE REDUCTASE FAMILY PROTEIN (AFU_ORTHOLOGUE AFUA_8G06820)"/>
    <property type="match status" value="1"/>
</dbReference>
<evidence type="ECO:0000256" key="5">
    <source>
        <dbReference type="ARBA" id="ARBA00022857"/>
    </source>
</evidence>
<comment type="pathway">
    <text evidence="1">Cofactor biosynthesis; riboflavin biosynthesis.</text>
</comment>
<feature type="domain" description="Bacterial bifunctional deaminase-reductase C-terminal" evidence="10">
    <location>
        <begin position="3"/>
        <end position="214"/>
    </location>
</feature>
<proteinExistence type="inferred from homology"/>
<comment type="caution">
    <text evidence="11">The sequence shown here is derived from an EMBL/GenBank/DDBJ whole genome shotgun (WGS) entry which is preliminary data.</text>
</comment>
<comment type="similarity">
    <text evidence="2">Belongs to the HTP reductase family.</text>
</comment>
<dbReference type="NCBIfam" id="TIGR01508">
    <property type="entry name" value="rib_reduct_arch"/>
    <property type="match status" value="1"/>
</dbReference>
<evidence type="ECO:0000256" key="6">
    <source>
        <dbReference type="ARBA" id="ARBA00023002"/>
    </source>
</evidence>
<protein>
    <recommendedName>
        <fullName evidence="9">2,5-diamino-6-(ribosylamino)-4(3H)-pyrimidinone 5'-phosphate reductase</fullName>
        <ecNumber evidence="9">1.1.1.302</ecNumber>
    </recommendedName>
</protein>
<dbReference type="AlphaFoldDB" id="A0A7C3YER5"/>